<comment type="similarity">
    <text evidence="4">Belongs to the glycosyl hydrolase 17 family.</text>
</comment>
<evidence type="ECO:0000256" key="2">
    <source>
        <dbReference type="ARBA" id="ARBA00004191"/>
    </source>
</evidence>
<dbReference type="GO" id="GO:0071555">
    <property type="term" value="P:cell wall organization"/>
    <property type="evidence" value="ECO:0007669"/>
    <property type="project" value="UniProtKB-KW"/>
</dbReference>
<evidence type="ECO:0000256" key="1">
    <source>
        <dbReference type="ARBA" id="ARBA00000382"/>
    </source>
</evidence>
<feature type="chain" id="PRO_5040318771" description="glucan endo-1,3-beta-D-glucosidase" evidence="20">
    <location>
        <begin position="20"/>
        <end position="425"/>
    </location>
</feature>
<keyword evidence="11 19" id="KW-0472">Membrane</keyword>
<dbReference type="EC" id="3.2.1.39" evidence="5"/>
<dbReference type="GO" id="GO:0005576">
    <property type="term" value="C:extracellular region"/>
    <property type="evidence" value="ECO:0007669"/>
    <property type="project" value="TreeGrafter"/>
</dbReference>
<feature type="signal peptide" evidence="20">
    <location>
        <begin position="1"/>
        <end position="19"/>
    </location>
</feature>
<evidence type="ECO:0000256" key="10">
    <source>
        <dbReference type="ARBA" id="ARBA00022801"/>
    </source>
</evidence>
<evidence type="ECO:0000256" key="17">
    <source>
        <dbReference type="ARBA" id="ARBA00042373"/>
    </source>
</evidence>
<evidence type="ECO:0000256" key="3">
    <source>
        <dbReference type="ARBA" id="ARBA00004401"/>
    </source>
</evidence>
<keyword evidence="14" id="KW-0961">Cell wall biogenesis/degradation</keyword>
<dbReference type="PROSITE" id="PS00587">
    <property type="entry name" value="GLYCOSYL_HYDROL_F17"/>
    <property type="match status" value="1"/>
</dbReference>
<dbReference type="OrthoDB" id="77201at2759"/>
<comment type="function">
    <text evidence="16">Glucanases play a role in cell expansion during growth, in cell-cell fusion during mating, and in spore release during sporulation. This enzyme may be involved in beta-glucan degradation. Active on laminarin and lichenan.</text>
</comment>
<accession>A0A9P6XC60</accession>
<keyword evidence="15" id="KW-0624">Polysaccharide degradation</keyword>
<keyword evidence="12" id="KW-0325">Glycoprotein</keyword>
<keyword evidence="22" id="KW-1185">Reference proteome</keyword>
<dbReference type="Proteomes" id="UP000716291">
    <property type="component" value="Unassembled WGS sequence"/>
</dbReference>
<evidence type="ECO:0000256" key="15">
    <source>
        <dbReference type="ARBA" id="ARBA00023326"/>
    </source>
</evidence>
<dbReference type="Gene3D" id="3.20.20.80">
    <property type="entry name" value="Glycosidases"/>
    <property type="match status" value="2"/>
</dbReference>
<comment type="subcellular location">
    <subcellularLocation>
        <location evidence="3">Cell membrane</location>
        <topology evidence="3">Single-pass type II membrane protein</topology>
    </subcellularLocation>
    <subcellularLocation>
        <location evidence="2">Secreted</location>
        <location evidence="2">Cell wall</location>
    </subcellularLocation>
</comment>
<dbReference type="PANTHER" id="PTHR16631:SF17">
    <property type="entry name" value="GLUCAN ENDO-1,3-BETA-GLUCOSIDASE BTGC"/>
    <property type="match status" value="1"/>
</dbReference>
<evidence type="ECO:0000256" key="13">
    <source>
        <dbReference type="ARBA" id="ARBA00023277"/>
    </source>
</evidence>
<evidence type="ECO:0000256" key="5">
    <source>
        <dbReference type="ARBA" id="ARBA00012780"/>
    </source>
</evidence>
<evidence type="ECO:0000256" key="7">
    <source>
        <dbReference type="ARBA" id="ARBA00022512"/>
    </source>
</evidence>
<dbReference type="GO" id="GO:0000272">
    <property type="term" value="P:polysaccharide catabolic process"/>
    <property type="evidence" value="ECO:0007669"/>
    <property type="project" value="UniProtKB-KW"/>
</dbReference>
<keyword evidence="6" id="KW-1003">Cell membrane</keyword>
<evidence type="ECO:0000256" key="4">
    <source>
        <dbReference type="ARBA" id="ARBA00008773"/>
    </source>
</evidence>
<evidence type="ECO:0000256" key="18">
    <source>
        <dbReference type="ARBA" id="ARBA00043078"/>
    </source>
</evidence>
<dbReference type="AlphaFoldDB" id="A0A9P6XC60"/>
<keyword evidence="19" id="KW-1133">Transmembrane helix</keyword>
<evidence type="ECO:0000256" key="11">
    <source>
        <dbReference type="ARBA" id="ARBA00023136"/>
    </source>
</evidence>
<evidence type="ECO:0000256" key="12">
    <source>
        <dbReference type="ARBA" id="ARBA00023180"/>
    </source>
</evidence>
<evidence type="ECO:0000256" key="8">
    <source>
        <dbReference type="ARBA" id="ARBA00022525"/>
    </source>
</evidence>
<evidence type="ECO:0000256" key="9">
    <source>
        <dbReference type="ARBA" id="ARBA00022729"/>
    </source>
</evidence>
<dbReference type="GO" id="GO:0009986">
    <property type="term" value="C:cell surface"/>
    <property type="evidence" value="ECO:0007669"/>
    <property type="project" value="TreeGrafter"/>
</dbReference>
<dbReference type="GO" id="GO:0009277">
    <property type="term" value="C:fungal-type cell wall"/>
    <property type="evidence" value="ECO:0007669"/>
    <property type="project" value="TreeGrafter"/>
</dbReference>
<protein>
    <recommendedName>
        <fullName evidence="5">glucan endo-1,3-beta-D-glucosidase</fullName>
        <ecNumber evidence="5">3.2.1.39</ecNumber>
    </recommendedName>
    <alternativeName>
        <fullName evidence="18">Endo-1,3-beta-glucanase btgC</fullName>
    </alternativeName>
    <alternativeName>
        <fullName evidence="17">Laminarinase btgC</fullName>
    </alternativeName>
</protein>
<evidence type="ECO:0000256" key="14">
    <source>
        <dbReference type="ARBA" id="ARBA00023316"/>
    </source>
</evidence>
<comment type="catalytic activity">
    <reaction evidence="1">
        <text>Hydrolysis of (1-&gt;3)-beta-D-glucosidic linkages in (1-&gt;3)-beta-D-glucans.</text>
        <dbReference type="EC" id="3.2.1.39"/>
    </reaction>
</comment>
<dbReference type="EMBL" id="JAANQT010000537">
    <property type="protein sequence ID" value="KAG1310204.1"/>
    <property type="molecule type" value="Genomic_DNA"/>
</dbReference>
<keyword evidence="19" id="KW-0812">Transmembrane</keyword>
<keyword evidence="7" id="KW-0134">Cell wall</keyword>
<keyword evidence="9 20" id="KW-0732">Signal</keyword>
<feature type="transmembrane region" description="Helical" evidence="19">
    <location>
        <begin position="400"/>
        <end position="423"/>
    </location>
</feature>
<evidence type="ECO:0000256" key="6">
    <source>
        <dbReference type="ARBA" id="ARBA00022475"/>
    </source>
</evidence>
<keyword evidence="13" id="KW-0119">Carbohydrate metabolism</keyword>
<evidence type="ECO:0000256" key="16">
    <source>
        <dbReference type="ARBA" id="ARBA00037649"/>
    </source>
</evidence>
<gene>
    <name evidence="21" type="ORF">G6F64_004742</name>
</gene>
<organism evidence="21 22">
    <name type="scientific">Rhizopus oryzae</name>
    <name type="common">Mucormycosis agent</name>
    <name type="synonym">Rhizopus arrhizus var. delemar</name>
    <dbReference type="NCBI Taxonomy" id="64495"/>
    <lineage>
        <taxon>Eukaryota</taxon>
        <taxon>Fungi</taxon>
        <taxon>Fungi incertae sedis</taxon>
        <taxon>Mucoromycota</taxon>
        <taxon>Mucoromycotina</taxon>
        <taxon>Mucoromycetes</taxon>
        <taxon>Mucorales</taxon>
        <taxon>Mucorineae</taxon>
        <taxon>Rhizopodaceae</taxon>
        <taxon>Rhizopus</taxon>
    </lineage>
</organism>
<evidence type="ECO:0000313" key="22">
    <source>
        <dbReference type="Proteomes" id="UP000716291"/>
    </source>
</evidence>
<sequence length="425" mass="46141">MQFISLITLIFTLIGCLQAFPIESRSPGTFYGVTYNARHSDGSCQSASEVSDSIKLMKSNGITHIRTYSQECDQLPSILKAIKAQGGGMTVLAAVWLDGSSGDDQEISTLKSVLSKNYGNQYIQGILVGNEVIFNNVMSDGTLINKIKQVKAFASAINVGTAEIPSSYTNQLVTACDMVASNVYPFFSNVNVDTAISNLKAQYNNLKKVAGSKNVWITETGWPSSGSALGNSVPSETNGQKYVTGLLKSSLPYYYFEWQDSDWKSEGTEKSFGLLNSAAQLGGQILSPKQNDTVQVGQNTEISFQYENVGTGDYTVDIQLWQDAAASVLIDNITIGHEIKSGNSSGPHVDFVYNDTYTWKVPHGLNETFYLTVIEHAKTPIYAQGITMRSRPVMLHTSSAVSLALNSFSLTFLVGVSFLIFSLSA</sequence>
<keyword evidence="8" id="KW-0964">Secreted</keyword>
<dbReference type="PANTHER" id="PTHR16631">
    <property type="entry name" value="GLUCAN 1,3-BETA-GLUCOSIDASE"/>
    <property type="match status" value="1"/>
</dbReference>
<comment type="caution">
    <text evidence="21">The sequence shown here is derived from an EMBL/GenBank/DDBJ whole genome shotgun (WGS) entry which is preliminary data.</text>
</comment>
<dbReference type="InterPro" id="IPR000490">
    <property type="entry name" value="Glyco_hydro_17"/>
</dbReference>
<dbReference type="GO" id="GO:0042973">
    <property type="term" value="F:glucan endo-1,3-beta-D-glucosidase activity"/>
    <property type="evidence" value="ECO:0007669"/>
    <property type="project" value="UniProtKB-EC"/>
</dbReference>
<dbReference type="InterPro" id="IPR050732">
    <property type="entry name" value="Beta-glucan_modifiers"/>
</dbReference>
<dbReference type="InterPro" id="IPR017853">
    <property type="entry name" value="GH"/>
</dbReference>
<dbReference type="SUPFAM" id="SSF51445">
    <property type="entry name" value="(Trans)glycosidases"/>
    <property type="match status" value="1"/>
</dbReference>
<reference evidence="21" key="1">
    <citation type="journal article" date="2020" name="Microb. Genom.">
        <title>Genetic diversity of clinical and environmental Mucorales isolates obtained from an investigation of mucormycosis cases among solid organ transplant recipients.</title>
        <authorList>
            <person name="Nguyen M.H."/>
            <person name="Kaul D."/>
            <person name="Muto C."/>
            <person name="Cheng S.J."/>
            <person name="Richter R.A."/>
            <person name="Bruno V.M."/>
            <person name="Liu G."/>
            <person name="Beyhan S."/>
            <person name="Sundermann A.J."/>
            <person name="Mounaud S."/>
            <person name="Pasculle A.W."/>
            <person name="Nierman W.C."/>
            <person name="Driscoll E."/>
            <person name="Cumbie R."/>
            <person name="Clancy C.J."/>
            <person name="Dupont C.L."/>
        </authorList>
    </citation>
    <scope>NUCLEOTIDE SEQUENCE</scope>
    <source>
        <strain evidence="21">GL11</strain>
    </source>
</reference>
<name>A0A9P6XC60_RHIOR</name>
<dbReference type="GO" id="GO:0005886">
    <property type="term" value="C:plasma membrane"/>
    <property type="evidence" value="ECO:0007669"/>
    <property type="project" value="UniProtKB-SubCell"/>
</dbReference>
<evidence type="ECO:0000313" key="21">
    <source>
        <dbReference type="EMBL" id="KAG1310204.1"/>
    </source>
</evidence>
<evidence type="ECO:0000256" key="20">
    <source>
        <dbReference type="SAM" id="SignalP"/>
    </source>
</evidence>
<evidence type="ECO:0000256" key="19">
    <source>
        <dbReference type="SAM" id="Phobius"/>
    </source>
</evidence>
<proteinExistence type="inferred from homology"/>
<keyword evidence="10" id="KW-0378">Hydrolase</keyword>